<dbReference type="GO" id="GO:0003887">
    <property type="term" value="F:DNA-directed DNA polymerase activity"/>
    <property type="evidence" value="ECO:0007669"/>
    <property type="project" value="InterPro"/>
</dbReference>
<dbReference type="Gene3D" id="1.10.10.10">
    <property type="entry name" value="Winged helix-like DNA-binding domain superfamily/Winged helix DNA-binding domain"/>
    <property type="match status" value="2"/>
</dbReference>
<dbReference type="SUPFAM" id="SSF46785">
    <property type="entry name" value="Winged helix' DNA-binding domain"/>
    <property type="match status" value="2"/>
</dbReference>
<dbReference type="GO" id="GO:0006270">
    <property type="term" value="P:DNA replication initiation"/>
    <property type="evidence" value="ECO:0007669"/>
    <property type="project" value="InterPro"/>
</dbReference>
<proteinExistence type="inferred from homology"/>
<dbReference type="InterPro" id="IPR036388">
    <property type="entry name" value="WH-like_DNA-bd_sf"/>
</dbReference>
<keyword evidence="3" id="KW-0614">Plasmid</keyword>
<dbReference type="Pfam" id="PF21205">
    <property type="entry name" value="Rep3_C"/>
    <property type="match status" value="1"/>
</dbReference>
<evidence type="ECO:0000259" key="2">
    <source>
        <dbReference type="Pfam" id="PF01051"/>
    </source>
</evidence>
<name>A0A0M5LRT0_9GAMM</name>
<dbReference type="AlphaFoldDB" id="A0A0M5LRT0"/>
<feature type="domain" description="Initiator Rep protein WH1" evidence="2">
    <location>
        <begin position="6"/>
        <end position="146"/>
    </location>
</feature>
<organism evidence="3">
    <name type="scientific">Pseudoalteromonas sp. PAMC 21150</name>
    <dbReference type="NCBI Taxonomy" id="1716625"/>
    <lineage>
        <taxon>Bacteria</taxon>
        <taxon>Pseudomonadati</taxon>
        <taxon>Pseudomonadota</taxon>
        <taxon>Gammaproteobacteria</taxon>
        <taxon>Alteromonadales</taxon>
        <taxon>Pseudoalteromonadaceae</taxon>
        <taxon>Pseudoalteromonas</taxon>
    </lineage>
</organism>
<dbReference type="EMBL" id="KR018806">
    <property type="protein sequence ID" value="ALE67010.1"/>
    <property type="molecule type" value="Genomic_DNA"/>
</dbReference>
<protein>
    <submittedName>
        <fullName evidence="3">Putative replication initiation protein</fullName>
    </submittedName>
</protein>
<comment type="similarity">
    <text evidence="1">Belongs to the initiator RepB protein family.</text>
</comment>
<dbReference type="InterPro" id="IPR036390">
    <property type="entry name" value="WH_DNA-bd_sf"/>
</dbReference>
<accession>A0A0M5LRT0</accession>
<sequence>MNNMSVTKSNTLVDASYQLNVQAQKLVLACLGKVDSRSGIPKEMTLTALEYSDLMGIPNARRDLYKAADSLFDAVIILKDEHEEVKLRWIQKGVKKLKGEGAVVITWTDEVLKYISSLQNRFTTYKLRHIAELQSSHSIRLYELLMKFSSTGERVIYLDDFKSALGISDKYPTFKELNRRVIKASVDELNQRSDLVISYETIKKGRSVAALSFEFKKSAQLKMDL</sequence>
<geneLocation type="plasmid" evidence="3">
    <name>pDK4</name>
</geneLocation>
<dbReference type="Pfam" id="PF01051">
    <property type="entry name" value="Rep3_N"/>
    <property type="match status" value="1"/>
</dbReference>
<dbReference type="InterPro" id="IPR000525">
    <property type="entry name" value="Initiator_Rep_WH1"/>
</dbReference>
<evidence type="ECO:0000256" key="1">
    <source>
        <dbReference type="ARBA" id="ARBA00038283"/>
    </source>
</evidence>
<evidence type="ECO:0000313" key="3">
    <source>
        <dbReference type="EMBL" id="ALE67010.1"/>
    </source>
</evidence>
<reference evidence="3" key="1">
    <citation type="submission" date="2015-03" db="EMBL/GenBank/DDBJ databases">
        <title>Construction of Pseudoalteromonas - Escherichia coli shuttle vector based on small plasmid from marine Pseudoalteromonas.</title>
        <authorList>
            <person name="Kim D."/>
        </authorList>
    </citation>
    <scope>NUCLEOTIDE SEQUENCE</scope>
    <source>
        <strain evidence="3">PAMC 21150</strain>
        <plasmid evidence="3">pDK4</plasmid>
    </source>
</reference>